<keyword evidence="6" id="KW-0029">Amino-acid transport</keyword>
<keyword evidence="8 9" id="KW-0472">Membrane</keyword>
<dbReference type="PANTHER" id="PTHR30614:SF37">
    <property type="entry name" value="AMINO-ACID ABC TRANSPORTER PERMEASE PROTEIN YHDX-RELATED"/>
    <property type="match status" value="1"/>
</dbReference>
<feature type="transmembrane region" description="Helical" evidence="9">
    <location>
        <begin position="118"/>
        <end position="136"/>
    </location>
</feature>
<keyword evidence="12" id="KW-1185">Reference proteome</keyword>
<dbReference type="InterPro" id="IPR000515">
    <property type="entry name" value="MetI-like"/>
</dbReference>
<evidence type="ECO:0000256" key="9">
    <source>
        <dbReference type="RuleBase" id="RU363032"/>
    </source>
</evidence>
<dbReference type="InterPro" id="IPR035906">
    <property type="entry name" value="MetI-like_sf"/>
</dbReference>
<keyword evidence="5 9" id="KW-0812">Transmembrane</keyword>
<comment type="subcellular location">
    <subcellularLocation>
        <location evidence="1">Cell inner membrane</location>
        <topology evidence="1">Multi-pass membrane protein</topology>
    </subcellularLocation>
    <subcellularLocation>
        <location evidence="9">Cell membrane</location>
        <topology evidence="9">Multi-pass membrane protein</topology>
    </subcellularLocation>
</comment>
<dbReference type="EMBL" id="JAEMUK010000013">
    <property type="protein sequence ID" value="MBJ7543340.1"/>
    <property type="molecule type" value="Genomic_DNA"/>
</dbReference>
<dbReference type="GO" id="GO:0043190">
    <property type="term" value="C:ATP-binding cassette (ABC) transporter complex"/>
    <property type="evidence" value="ECO:0007669"/>
    <property type="project" value="InterPro"/>
</dbReference>
<evidence type="ECO:0000256" key="6">
    <source>
        <dbReference type="ARBA" id="ARBA00022970"/>
    </source>
</evidence>
<evidence type="ECO:0000313" key="11">
    <source>
        <dbReference type="EMBL" id="MBJ7543340.1"/>
    </source>
</evidence>
<dbReference type="Proteomes" id="UP000623250">
    <property type="component" value="Unassembled WGS sequence"/>
</dbReference>
<dbReference type="RefSeq" id="WP_052037552.1">
    <property type="nucleotide sequence ID" value="NZ_JAEMUK010000013.1"/>
</dbReference>
<feature type="transmembrane region" description="Helical" evidence="9">
    <location>
        <begin position="230"/>
        <end position="251"/>
    </location>
</feature>
<evidence type="ECO:0000256" key="2">
    <source>
        <dbReference type="ARBA" id="ARBA00010072"/>
    </source>
</evidence>
<dbReference type="NCBIfam" id="TIGR01726">
    <property type="entry name" value="HEQRo_perm_3TM"/>
    <property type="match status" value="1"/>
</dbReference>
<keyword evidence="7 9" id="KW-1133">Transmembrane helix</keyword>
<evidence type="ECO:0000256" key="3">
    <source>
        <dbReference type="ARBA" id="ARBA00022448"/>
    </source>
</evidence>
<dbReference type="InterPro" id="IPR043429">
    <property type="entry name" value="ArtM/GltK/GlnP/TcyL/YhdX-like"/>
</dbReference>
<feature type="transmembrane region" description="Helical" evidence="9">
    <location>
        <begin position="165"/>
        <end position="183"/>
    </location>
</feature>
<protein>
    <submittedName>
        <fullName evidence="11">ABC transporter permease subunit</fullName>
    </submittedName>
</protein>
<dbReference type="PROSITE" id="PS50928">
    <property type="entry name" value="ABC_TM1"/>
    <property type="match status" value="1"/>
</dbReference>
<comment type="caution">
    <text evidence="11">The sequence shown here is derived from an EMBL/GenBank/DDBJ whole genome shotgun (WGS) entry which is preliminary data.</text>
</comment>
<evidence type="ECO:0000256" key="8">
    <source>
        <dbReference type="ARBA" id="ARBA00023136"/>
    </source>
</evidence>
<name>A0A8I1KH36_9HYPH</name>
<sequence>MEETGRAARFWIQAALLAAVAALAGWLVFTAWTNIGRLPVHFGLGFLSEPAGFGVLQTLIPFDEKSTYGRAFMVGLLNTLLVAAIGIALATVIGFSVGVARLAPNRLLRAVAAGYVELFRNLPLLLILFFFYFGVLRQLPPPRQSFEFGGVILNNRGLFLPDPAGGGWLVLAALALLAAALALKSRWRIFAGVGAAIALVSALAMTHIVWPEARGLSVSGGLRLIPEFVALVAALAIYTAAYIAEIVRAGIQSVARGQGQAAAALGLTGLQAMRFVVLPQALRLVVPPLTSQYLNLTKNSSLAVAIAYPDLVSIFAGTTLAQTGQAVEIMALTMGVYLTLSLATAALLNWQNARVRA</sequence>
<feature type="transmembrane region" description="Helical" evidence="9">
    <location>
        <begin position="71"/>
        <end position="97"/>
    </location>
</feature>
<evidence type="ECO:0000256" key="1">
    <source>
        <dbReference type="ARBA" id="ARBA00004429"/>
    </source>
</evidence>
<dbReference type="Gene3D" id="1.10.3720.10">
    <property type="entry name" value="MetI-like"/>
    <property type="match status" value="2"/>
</dbReference>
<keyword evidence="3 9" id="KW-0813">Transport</keyword>
<evidence type="ECO:0000256" key="7">
    <source>
        <dbReference type="ARBA" id="ARBA00022989"/>
    </source>
</evidence>
<evidence type="ECO:0000256" key="4">
    <source>
        <dbReference type="ARBA" id="ARBA00022475"/>
    </source>
</evidence>
<feature type="transmembrane region" description="Helical" evidence="9">
    <location>
        <begin position="12"/>
        <end position="32"/>
    </location>
</feature>
<dbReference type="AlphaFoldDB" id="A0A8I1KH36"/>
<dbReference type="GO" id="GO:0022857">
    <property type="term" value="F:transmembrane transporter activity"/>
    <property type="evidence" value="ECO:0007669"/>
    <property type="project" value="InterPro"/>
</dbReference>
<dbReference type="SUPFAM" id="SSF161098">
    <property type="entry name" value="MetI-like"/>
    <property type="match status" value="1"/>
</dbReference>
<keyword evidence="4" id="KW-1003">Cell membrane</keyword>
<gene>
    <name evidence="11" type="ORF">JDN41_07200</name>
</gene>
<feature type="domain" description="ABC transmembrane type-1" evidence="10">
    <location>
        <begin position="76"/>
        <end position="349"/>
    </location>
</feature>
<feature type="transmembrane region" description="Helical" evidence="9">
    <location>
        <begin position="329"/>
        <end position="350"/>
    </location>
</feature>
<evidence type="ECO:0000259" key="10">
    <source>
        <dbReference type="PROSITE" id="PS50928"/>
    </source>
</evidence>
<accession>A0A8I1KH36</accession>
<dbReference type="InterPro" id="IPR010065">
    <property type="entry name" value="AA_ABC_transptr_permease_3TM"/>
</dbReference>
<comment type="similarity">
    <text evidence="2">Belongs to the binding-protein-dependent transport system permease family. HisMQ subfamily.</text>
</comment>
<dbReference type="GO" id="GO:0006865">
    <property type="term" value="P:amino acid transport"/>
    <property type="evidence" value="ECO:0007669"/>
    <property type="project" value="UniProtKB-KW"/>
</dbReference>
<evidence type="ECO:0000313" key="12">
    <source>
        <dbReference type="Proteomes" id="UP000623250"/>
    </source>
</evidence>
<proteinExistence type="inferred from homology"/>
<evidence type="ECO:0000256" key="5">
    <source>
        <dbReference type="ARBA" id="ARBA00022692"/>
    </source>
</evidence>
<dbReference type="Pfam" id="PF00528">
    <property type="entry name" value="BPD_transp_1"/>
    <property type="match status" value="1"/>
</dbReference>
<reference evidence="11 12" key="1">
    <citation type="submission" date="2020-12" db="EMBL/GenBank/DDBJ databases">
        <title>Revised draft genomes of Rhodomicrobium vannielii ATCC 17100 and Rhodomicrobium udaipurense JA643.</title>
        <authorList>
            <person name="Conners E.M."/>
            <person name="Davenport E.J."/>
            <person name="Bose A."/>
        </authorList>
    </citation>
    <scope>NUCLEOTIDE SEQUENCE [LARGE SCALE GENOMIC DNA]</scope>
    <source>
        <strain evidence="11 12">JA643</strain>
    </source>
</reference>
<dbReference type="CDD" id="cd06261">
    <property type="entry name" value="TM_PBP2"/>
    <property type="match status" value="1"/>
</dbReference>
<feature type="transmembrane region" description="Helical" evidence="9">
    <location>
        <begin position="190"/>
        <end position="210"/>
    </location>
</feature>
<feature type="transmembrane region" description="Helical" evidence="9">
    <location>
        <begin position="302"/>
        <end position="322"/>
    </location>
</feature>
<dbReference type="PANTHER" id="PTHR30614">
    <property type="entry name" value="MEMBRANE COMPONENT OF AMINO ACID ABC TRANSPORTER"/>
    <property type="match status" value="1"/>
</dbReference>
<organism evidence="11 12">
    <name type="scientific">Rhodomicrobium udaipurense</name>
    <dbReference type="NCBI Taxonomy" id="1202716"/>
    <lineage>
        <taxon>Bacteria</taxon>
        <taxon>Pseudomonadati</taxon>
        <taxon>Pseudomonadota</taxon>
        <taxon>Alphaproteobacteria</taxon>
        <taxon>Hyphomicrobiales</taxon>
        <taxon>Hyphomicrobiaceae</taxon>
        <taxon>Rhodomicrobium</taxon>
    </lineage>
</organism>